<feature type="transmembrane region" description="Helical" evidence="1">
    <location>
        <begin position="17"/>
        <end position="38"/>
    </location>
</feature>
<feature type="transmembrane region" description="Helical" evidence="1">
    <location>
        <begin position="169"/>
        <end position="187"/>
    </location>
</feature>
<dbReference type="SUPFAM" id="SSF48452">
    <property type="entry name" value="TPR-like"/>
    <property type="match status" value="2"/>
</dbReference>
<dbReference type="OrthoDB" id="771227at2759"/>
<protein>
    <submittedName>
        <fullName evidence="2">TSS protein</fullName>
    </submittedName>
</protein>
<keyword evidence="1" id="KW-1133">Transmembrane helix</keyword>
<reference evidence="2" key="1">
    <citation type="submission" date="2021-02" db="EMBL/GenBank/DDBJ databases">
        <authorList>
            <person name="Dougan E. K."/>
            <person name="Rhodes N."/>
            <person name="Thang M."/>
            <person name="Chan C."/>
        </authorList>
    </citation>
    <scope>NUCLEOTIDE SEQUENCE</scope>
</reference>
<name>A0A812TKM8_SYMPI</name>
<keyword evidence="3" id="KW-1185">Reference proteome</keyword>
<accession>A0A812TKM8</accession>
<dbReference type="Proteomes" id="UP000649617">
    <property type="component" value="Unassembled WGS sequence"/>
</dbReference>
<evidence type="ECO:0000313" key="2">
    <source>
        <dbReference type="EMBL" id="CAE7531002.1"/>
    </source>
</evidence>
<feature type="transmembrane region" description="Helical" evidence="1">
    <location>
        <begin position="45"/>
        <end position="61"/>
    </location>
</feature>
<gene>
    <name evidence="2" type="primary">TSS</name>
    <name evidence="2" type="ORF">SPIL2461_LOCUS13991</name>
</gene>
<proteinExistence type="predicted"/>
<dbReference type="PANTHER" id="PTHR46082:SF6">
    <property type="entry name" value="AAA+ ATPASE DOMAIN-CONTAINING PROTEIN-RELATED"/>
    <property type="match status" value="1"/>
</dbReference>
<evidence type="ECO:0000313" key="3">
    <source>
        <dbReference type="Proteomes" id="UP000649617"/>
    </source>
</evidence>
<dbReference type="Gene3D" id="1.25.40.10">
    <property type="entry name" value="Tetratricopeptide repeat domain"/>
    <property type="match status" value="2"/>
</dbReference>
<dbReference type="AlphaFoldDB" id="A0A812TKM8"/>
<feature type="transmembrane region" description="Helical" evidence="1">
    <location>
        <begin position="81"/>
        <end position="103"/>
    </location>
</feature>
<keyword evidence="1" id="KW-0472">Membrane</keyword>
<dbReference type="InterPro" id="IPR053137">
    <property type="entry name" value="NLR-like"/>
</dbReference>
<sequence>MATGHLNVQHGLCWELWLAWVAVMLSISLIQAFYFTVCLPAEARLPGWGLAIVMPVLPVLGEPLDIFKDWLFIGLALSQRTWPSVMMAGTGVGILIASNVYMLRYHPKELAAGLLPVRAVGLIAWSGRPPENLMMKQTSPAKLAVAITEDLPQAGLQSLFVLVYGGSPIQHFFIIVSVLKALACLVLRATIMQNEGRFGDAYEALVVYYRLTWTLARTVLGENSTFALEARHNLGKSLSDLGRHAEALDVFRDVLKLAFHAEALDVFREVLAAKQHALGPTHPDTLRVQASVAISLRKNGRLSEALDVQREVLSTQQQCLGPTHPDSLRTEGNFGLLLVDLKHHAEALHVLQEVLAAKQEVLGPTHPSTLATQLGLATSLTELDRQTEAADVLKEVLAAQQQVLGCSHPATLDTQNSLAELLSGLCRVEAEALRAQVEGTFDSHDPA</sequence>
<keyword evidence="1" id="KW-0812">Transmembrane</keyword>
<comment type="caution">
    <text evidence="2">The sequence shown here is derived from an EMBL/GenBank/DDBJ whole genome shotgun (WGS) entry which is preliminary data.</text>
</comment>
<dbReference type="Pfam" id="PF13424">
    <property type="entry name" value="TPR_12"/>
    <property type="match status" value="1"/>
</dbReference>
<evidence type="ECO:0000256" key="1">
    <source>
        <dbReference type="SAM" id="Phobius"/>
    </source>
</evidence>
<dbReference type="InterPro" id="IPR011990">
    <property type="entry name" value="TPR-like_helical_dom_sf"/>
</dbReference>
<feature type="transmembrane region" description="Helical" evidence="1">
    <location>
        <begin position="110"/>
        <end position="127"/>
    </location>
</feature>
<dbReference type="EMBL" id="CAJNIZ010031502">
    <property type="protein sequence ID" value="CAE7531002.1"/>
    <property type="molecule type" value="Genomic_DNA"/>
</dbReference>
<organism evidence="2 3">
    <name type="scientific">Symbiodinium pilosum</name>
    <name type="common">Dinoflagellate</name>
    <dbReference type="NCBI Taxonomy" id="2952"/>
    <lineage>
        <taxon>Eukaryota</taxon>
        <taxon>Sar</taxon>
        <taxon>Alveolata</taxon>
        <taxon>Dinophyceae</taxon>
        <taxon>Suessiales</taxon>
        <taxon>Symbiodiniaceae</taxon>
        <taxon>Symbiodinium</taxon>
    </lineage>
</organism>
<dbReference type="Pfam" id="PF13374">
    <property type="entry name" value="TPR_10"/>
    <property type="match status" value="3"/>
</dbReference>
<dbReference type="PANTHER" id="PTHR46082">
    <property type="entry name" value="ATP/GTP-BINDING PROTEIN-RELATED"/>
    <property type="match status" value="1"/>
</dbReference>